<protein>
    <submittedName>
        <fullName evidence="13">Cysteine-rich with EGF-like domains 2</fullName>
    </submittedName>
</protein>
<evidence type="ECO:0000256" key="7">
    <source>
        <dbReference type="ARBA" id="ARBA00022837"/>
    </source>
</evidence>
<evidence type="ECO:0000259" key="12">
    <source>
        <dbReference type="PROSITE" id="PS50026"/>
    </source>
</evidence>
<feature type="signal peptide" evidence="11">
    <location>
        <begin position="1"/>
        <end position="27"/>
    </location>
</feature>
<dbReference type="GO" id="GO:0030855">
    <property type="term" value="P:epithelial cell differentiation"/>
    <property type="evidence" value="ECO:0007669"/>
    <property type="project" value="UniProtKB-ARBA"/>
</dbReference>
<dbReference type="InterPro" id="IPR000742">
    <property type="entry name" value="EGF"/>
</dbReference>
<dbReference type="CDD" id="cd00064">
    <property type="entry name" value="FU"/>
    <property type="match status" value="1"/>
</dbReference>
<keyword evidence="8 10" id="KW-1015">Disulfide bond</keyword>
<feature type="disulfide bond" evidence="10">
    <location>
        <begin position="155"/>
        <end position="164"/>
    </location>
</feature>
<name>A0A8C9SHE1_SCLFO</name>
<dbReference type="InterPro" id="IPR009030">
    <property type="entry name" value="Growth_fac_rcpt_cys_sf"/>
</dbReference>
<keyword evidence="4 11" id="KW-0732">Signal</keyword>
<keyword evidence="3 10" id="KW-0245">EGF-like domain</keyword>
<dbReference type="InterPro" id="IPR018097">
    <property type="entry name" value="EGF_Ca-bd_CS"/>
</dbReference>
<reference evidence="13" key="3">
    <citation type="submission" date="2025-09" db="UniProtKB">
        <authorList>
            <consortium name="Ensembl"/>
        </authorList>
    </citation>
    <scope>IDENTIFICATION</scope>
</reference>
<dbReference type="GeneTree" id="ENSGT00940000160071"/>
<evidence type="ECO:0000256" key="5">
    <source>
        <dbReference type="ARBA" id="ARBA00022737"/>
    </source>
</evidence>
<evidence type="ECO:0000256" key="4">
    <source>
        <dbReference type="ARBA" id="ARBA00022729"/>
    </source>
</evidence>
<dbReference type="SMART" id="SM00179">
    <property type="entry name" value="EGF_CA"/>
    <property type="match status" value="2"/>
</dbReference>
<dbReference type="InterPro" id="IPR000152">
    <property type="entry name" value="EGF-type_Asp/Asn_hydroxyl_site"/>
</dbReference>
<dbReference type="AlphaFoldDB" id="A0A8C9SHE1"/>
<keyword evidence="6" id="KW-0256">Endoplasmic reticulum</keyword>
<reference evidence="13 14" key="1">
    <citation type="submission" date="2019-04" db="EMBL/GenBank/DDBJ databases">
        <authorList>
            <consortium name="Wellcome Sanger Institute Data Sharing"/>
        </authorList>
    </citation>
    <scope>NUCLEOTIDE SEQUENCE [LARGE SCALE GENOMIC DNA]</scope>
</reference>
<dbReference type="GO" id="GO:0005509">
    <property type="term" value="F:calcium ion binding"/>
    <property type="evidence" value="ECO:0007669"/>
    <property type="project" value="InterPro"/>
</dbReference>
<organism evidence="13 14">
    <name type="scientific">Scleropages formosus</name>
    <name type="common">Asian bonytongue</name>
    <name type="synonym">Osteoglossum formosum</name>
    <dbReference type="NCBI Taxonomy" id="113540"/>
    <lineage>
        <taxon>Eukaryota</taxon>
        <taxon>Metazoa</taxon>
        <taxon>Chordata</taxon>
        <taxon>Craniata</taxon>
        <taxon>Vertebrata</taxon>
        <taxon>Euteleostomi</taxon>
        <taxon>Actinopterygii</taxon>
        <taxon>Neopterygii</taxon>
        <taxon>Teleostei</taxon>
        <taxon>Osteoglossocephala</taxon>
        <taxon>Osteoglossomorpha</taxon>
        <taxon>Osteoglossiformes</taxon>
        <taxon>Osteoglossidae</taxon>
        <taxon>Scleropages</taxon>
    </lineage>
</organism>
<evidence type="ECO:0000313" key="14">
    <source>
        <dbReference type="Proteomes" id="UP000694397"/>
    </source>
</evidence>
<dbReference type="PROSITE" id="PS00010">
    <property type="entry name" value="ASX_HYDROXYL"/>
    <property type="match status" value="1"/>
</dbReference>
<comment type="subcellular location">
    <subcellularLocation>
        <location evidence="1">Endoplasmic reticulum</location>
    </subcellularLocation>
</comment>
<evidence type="ECO:0000256" key="9">
    <source>
        <dbReference type="ARBA" id="ARBA00023180"/>
    </source>
</evidence>
<dbReference type="SMART" id="SM00261">
    <property type="entry name" value="FU"/>
    <property type="match status" value="2"/>
</dbReference>
<dbReference type="Pfam" id="PF07645">
    <property type="entry name" value="EGF_CA"/>
    <property type="match status" value="2"/>
</dbReference>
<keyword evidence="14" id="KW-1185">Reference proteome</keyword>
<reference evidence="13" key="2">
    <citation type="submission" date="2025-08" db="UniProtKB">
        <authorList>
            <consortium name="Ensembl"/>
        </authorList>
    </citation>
    <scope>IDENTIFICATION</scope>
</reference>
<evidence type="ECO:0000256" key="8">
    <source>
        <dbReference type="ARBA" id="ARBA00023157"/>
    </source>
</evidence>
<gene>
    <name evidence="13" type="primary">CRELD2</name>
    <name evidence="13" type="synonym">LOC108920974</name>
</gene>
<dbReference type="PROSITE" id="PS01248">
    <property type="entry name" value="EGF_LAM_1"/>
    <property type="match status" value="1"/>
</dbReference>
<evidence type="ECO:0000256" key="2">
    <source>
        <dbReference type="ARBA" id="ARBA00005897"/>
    </source>
</evidence>
<dbReference type="SMART" id="SM00181">
    <property type="entry name" value="EGF"/>
    <property type="match status" value="4"/>
</dbReference>
<dbReference type="CDD" id="cd00054">
    <property type="entry name" value="EGF_CA"/>
    <property type="match status" value="1"/>
</dbReference>
<comment type="similarity">
    <text evidence="2">Belongs to the CRELD family.</text>
</comment>
<proteinExistence type="inferred from homology"/>
<evidence type="ECO:0000313" key="13">
    <source>
        <dbReference type="Ensembl" id="ENSSFOP00015031838.2"/>
    </source>
</evidence>
<dbReference type="PROSITE" id="PS00022">
    <property type="entry name" value="EGF_1"/>
    <property type="match status" value="1"/>
</dbReference>
<keyword evidence="9" id="KW-0325">Glycoprotein</keyword>
<dbReference type="InterPro" id="IPR049883">
    <property type="entry name" value="NOTCH1_EGF-like"/>
</dbReference>
<dbReference type="InterPro" id="IPR002049">
    <property type="entry name" value="LE_dom"/>
</dbReference>
<feature type="chain" id="PRO_5034968233" evidence="11">
    <location>
        <begin position="28"/>
        <end position="338"/>
    </location>
</feature>
<dbReference type="SUPFAM" id="SSF57184">
    <property type="entry name" value="Growth factor receptor domain"/>
    <property type="match status" value="1"/>
</dbReference>
<evidence type="ECO:0000256" key="3">
    <source>
        <dbReference type="ARBA" id="ARBA00022536"/>
    </source>
</evidence>
<comment type="caution">
    <text evidence="10">Lacks conserved residue(s) required for the propagation of feature annotation.</text>
</comment>
<keyword evidence="5" id="KW-0677">Repeat</keyword>
<dbReference type="GO" id="GO:0005783">
    <property type="term" value="C:endoplasmic reticulum"/>
    <property type="evidence" value="ECO:0007669"/>
    <property type="project" value="UniProtKB-SubCell"/>
</dbReference>
<dbReference type="PROSITE" id="PS50026">
    <property type="entry name" value="EGF_3"/>
    <property type="match status" value="2"/>
</dbReference>
<dbReference type="PANTHER" id="PTHR24039:SF28">
    <property type="entry name" value="EGF-LIKE DOMAIN-CONTAINING PROTEIN"/>
    <property type="match status" value="1"/>
</dbReference>
<dbReference type="Gene3D" id="2.10.220.10">
    <property type="entry name" value="Hormone Receptor, Insulin-like Growth Factor Receptor 1, Chain A, domain 2"/>
    <property type="match status" value="1"/>
</dbReference>
<dbReference type="Ensembl" id="ENSSFOT00015032195.2">
    <property type="protein sequence ID" value="ENSSFOP00015031838.2"/>
    <property type="gene ID" value="ENSSFOG00015020379.2"/>
</dbReference>
<accession>A0A8C9SHE1</accession>
<dbReference type="PROSITE" id="PS01187">
    <property type="entry name" value="EGF_CA"/>
    <property type="match status" value="2"/>
</dbReference>
<dbReference type="OrthoDB" id="19903at2759"/>
<feature type="domain" description="EGF-like" evidence="12">
    <location>
        <begin position="123"/>
        <end position="165"/>
    </location>
</feature>
<evidence type="ECO:0000256" key="10">
    <source>
        <dbReference type="PROSITE-ProRule" id="PRU00076"/>
    </source>
</evidence>
<evidence type="ECO:0000256" key="11">
    <source>
        <dbReference type="SAM" id="SignalP"/>
    </source>
</evidence>
<sequence>MRWGGLGAALSLLCLLTLIVRCPKTDSADLKESCSTCKQITDNFAKGFERTAKKNFGGGNTAWEERKLSKYETSEIRLMEIVEGLCDSSFECNHMVEEHEDRLETWWFKSIKVCCPNGTFGPDCNACIGGSERPCHGNGVCNGDGTRTGDGRCSCNHGYQGALCLECVDGYFSEERNDTFSQCTECHPACEICTGPTSHHCKKCKPGWEQDKEEAACNDVDECSREPPPCKGDQYCLNTEGSYLCKVCDKACSGCRGEGPDHCLTCADGYSNEGGTCTDVDECELSESPCSLEHQQCVNSQGSYRCLCAAGFQDRDGVCVLPPVNGERSAGRSNGSVM</sequence>
<dbReference type="FunFam" id="2.10.25.10:FF:000038">
    <property type="entry name" value="Fibrillin 2"/>
    <property type="match status" value="1"/>
</dbReference>
<dbReference type="Gene3D" id="2.10.25.10">
    <property type="entry name" value="Laminin"/>
    <property type="match status" value="1"/>
</dbReference>
<dbReference type="InterPro" id="IPR006212">
    <property type="entry name" value="Furin_repeat"/>
</dbReference>
<evidence type="ECO:0000256" key="6">
    <source>
        <dbReference type="ARBA" id="ARBA00022824"/>
    </source>
</evidence>
<dbReference type="InterPro" id="IPR021852">
    <property type="entry name" value="DUF3456"/>
</dbReference>
<dbReference type="Pfam" id="PF11938">
    <property type="entry name" value="DUF3456"/>
    <property type="match status" value="1"/>
</dbReference>
<evidence type="ECO:0000256" key="1">
    <source>
        <dbReference type="ARBA" id="ARBA00004240"/>
    </source>
</evidence>
<dbReference type="PANTHER" id="PTHR24039">
    <property type="entry name" value="FIBRILLIN-RELATED"/>
    <property type="match status" value="1"/>
</dbReference>
<feature type="domain" description="EGF-like" evidence="12">
    <location>
        <begin position="279"/>
        <end position="318"/>
    </location>
</feature>
<dbReference type="Proteomes" id="UP000694397">
    <property type="component" value="Chromosome 21"/>
</dbReference>
<dbReference type="InterPro" id="IPR001881">
    <property type="entry name" value="EGF-like_Ca-bd_dom"/>
</dbReference>
<keyword evidence="7" id="KW-0106">Calcium</keyword>